<protein>
    <submittedName>
        <fullName evidence="2">FAD-dependent oxidoreductase</fullName>
    </submittedName>
</protein>
<dbReference type="Proteomes" id="UP001431429">
    <property type="component" value="Unassembled WGS sequence"/>
</dbReference>
<evidence type="ECO:0000313" key="3">
    <source>
        <dbReference type="Proteomes" id="UP001431429"/>
    </source>
</evidence>
<dbReference type="Gene3D" id="3.30.9.100">
    <property type="match status" value="1"/>
</dbReference>
<evidence type="ECO:0000313" key="2">
    <source>
        <dbReference type="EMBL" id="MCM2386910.1"/>
    </source>
</evidence>
<feature type="region of interest" description="Disordered" evidence="1">
    <location>
        <begin position="454"/>
        <end position="492"/>
    </location>
</feature>
<name>A0ABT0UEX6_9ACTN</name>
<dbReference type="RefSeq" id="WP_250917266.1">
    <property type="nucleotide sequence ID" value="NZ_JAMQAW010000001.1"/>
</dbReference>
<reference evidence="2" key="1">
    <citation type="submission" date="2022-06" db="EMBL/GenBank/DDBJ databases">
        <title>Genome public.</title>
        <authorList>
            <person name="Sun Q."/>
        </authorList>
    </citation>
    <scope>NUCLEOTIDE SEQUENCE</scope>
    <source>
        <strain evidence="2">CWNU-1</strain>
    </source>
</reference>
<keyword evidence="3" id="KW-1185">Reference proteome</keyword>
<gene>
    <name evidence="2" type="ORF">NBG84_01040</name>
</gene>
<evidence type="ECO:0000256" key="1">
    <source>
        <dbReference type="SAM" id="MobiDB-lite"/>
    </source>
</evidence>
<proteinExistence type="predicted"/>
<dbReference type="SUPFAM" id="SSF51905">
    <property type="entry name" value="FAD/NAD(P)-binding domain"/>
    <property type="match status" value="1"/>
</dbReference>
<dbReference type="Pfam" id="PF12831">
    <property type="entry name" value="FAD_oxidored"/>
    <property type="match status" value="1"/>
</dbReference>
<sequence length="492" mass="52759">MSDPLRSPRRTRSRRAVIIGGGFAGVLAAAACRAFVDEVTIVERDVLPNGPLPRKGLPQARHLHALWSGGANAVESLVPGVTGKLLAAGARRVPLPTGMVSLSPGGWYRRWPESHYLIACSRDLLDWAIRDLVLRQSHVTVVESAEPVGLIGDARRIDGVRIRLEDGSEQQLAADLVVDASGRSSRGPQWLKDLGVSPVRELAVDAGVAYASRVYRAPAGSEDSPLFIIQPDSRLPGPGQSAGIMPIEDQRWLVSLSGTRGGEPTDDESTYLDFAKGVRHPLVGELIADAEPLSEITVTRSTVNRRRLYERCRHTPEGYVAIGDAVAALNPVYGQGMSVAALGAVALRGELRRAGVTAPGLARRAQRAIARPTQVAWGLATGQDIFYPGARGRLPNAADRLLSRYVNRLVKTSTGSYSMAKALTDVMTLQSGFDRLVRPDVLIGAVRGPLRPRLSKPPLTRRELGFLRPGGSGASGPDARDGVRRDSGRTEP</sequence>
<dbReference type="PANTHER" id="PTHR43422:SF3">
    <property type="entry name" value="THIAMINE THIAZOLE SYNTHASE"/>
    <property type="match status" value="1"/>
</dbReference>
<dbReference type="EMBL" id="JAMQAW010000001">
    <property type="protein sequence ID" value="MCM2386910.1"/>
    <property type="molecule type" value="Genomic_DNA"/>
</dbReference>
<feature type="compositionally biased region" description="Basic and acidic residues" evidence="1">
    <location>
        <begin position="478"/>
        <end position="492"/>
    </location>
</feature>
<dbReference type="PROSITE" id="PS51257">
    <property type="entry name" value="PROKAR_LIPOPROTEIN"/>
    <property type="match status" value="1"/>
</dbReference>
<accession>A0ABT0UEX6</accession>
<dbReference type="PANTHER" id="PTHR43422">
    <property type="entry name" value="THIAMINE THIAZOLE SYNTHASE"/>
    <property type="match status" value="1"/>
</dbReference>
<dbReference type="Gene3D" id="3.50.50.60">
    <property type="entry name" value="FAD/NAD(P)-binding domain"/>
    <property type="match status" value="1"/>
</dbReference>
<organism evidence="2 3">
    <name type="scientific">Streptomyces albipurpureus</name>
    <dbReference type="NCBI Taxonomy" id="2897419"/>
    <lineage>
        <taxon>Bacteria</taxon>
        <taxon>Bacillati</taxon>
        <taxon>Actinomycetota</taxon>
        <taxon>Actinomycetes</taxon>
        <taxon>Kitasatosporales</taxon>
        <taxon>Streptomycetaceae</taxon>
        <taxon>Streptomyces</taxon>
    </lineage>
</organism>
<dbReference type="InterPro" id="IPR036188">
    <property type="entry name" value="FAD/NAD-bd_sf"/>
</dbReference>
<comment type="caution">
    <text evidence="2">The sequence shown here is derived from an EMBL/GenBank/DDBJ whole genome shotgun (WGS) entry which is preliminary data.</text>
</comment>